<keyword evidence="2" id="KW-0812">Transmembrane</keyword>
<protein>
    <recommendedName>
        <fullName evidence="5">DUF4129 domain-containing protein</fullName>
    </recommendedName>
</protein>
<feature type="transmembrane region" description="Helical" evidence="2">
    <location>
        <begin position="215"/>
        <end position="240"/>
    </location>
</feature>
<evidence type="ECO:0000313" key="4">
    <source>
        <dbReference type="Proteomes" id="UP001238163"/>
    </source>
</evidence>
<feature type="transmembrane region" description="Helical" evidence="2">
    <location>
        <begin position="389"/>
        <end position="409"/>
    </location>
</feature>
<proteinExistence type="predicted"/>
<evidence type="ECO:0000313" key="3">
    <source>
        <dbReference type="EMBL" id="MDQ0288396.1"/>
    </source>
</evidence>
<evidence type="ECO:0000256" key="2">
    <source>
        <dbReference type="SAM" id="Phobius"/>
    </source>
</evidence>
<dbReference type="AlphaFoldDB" id="A0AAE3VDU1"/>
<name>A0AAE3VDU1_9BACT</name>
<feature type="compositionally biased region" description="Pro residues" evidence="1">
    <location>
        <begin position="551"/>
        <end position="567"/>
    </location>
</feature>
<comment type="caution">
    <text evidence="3">The sequence shown here is derived from an EMBL/GenBank/DDBJ whole genome shotgun (WGS) entry which is preliminary data.</text>
</comment>
<feature type="transmembrane region" description="Helical" evidence="2">
    <location>
        <begin position="30"/>
        <end position="50"/>
    </location>
</feature>
<dbReference type="EMBL" id="JAUSVL010000001">
    <property type="protein sequence ID" value="MDQ0288396.1"/>
    <property type="molecule type" value="Genomic_DNA"/>
</dbReference>
<gene>
    <name evidence="3" type="ORF">J3R75_000503</name>
</gene>
<keyword evidence="4" id="KW-1185">Reference proteome</keyword>
<keyword evidence="2" id="KW-0472">Membrane</keyword>
<sequence>MKKRLRLHELARLGLIDDALAQLRALPAAAWCWFLGGAAPFILALMYFWLDMGVGRRATWRCIAGALVLAGLYLWYRVCLASVCQYMRRRLRGDAAQAWSWRSFRALAAAQCRVQPWVLGLSLVSACTLVLYPLGHGVALAATALGRDDDAKGGIGQRALTVCRHSVKDLLLLHVILLPAALVLALNCAIAVNFLPEFLRMLTGLDTVFTKSGFHLINSSFVMLTLLLTHIGMELLWLALLSGMAFRVEAIGTGEDILAALRRYQGRLPRALGVLLAAVALAGGGASALAADAVGSAELNGRIDRVLAREMYAWRLPAPPSEAEREWSQHIALWAESIAEAIRDVVDDVRNALDRIRNWWRRFVPDWDDGSGGAIPHPGWYSRDGLMVILHWAALLLAVLLIILTVRLLRRTLAKRRRRAAQAAGTPAAVAEPIVDAVLAAEERSPDGWVEQAEELARKGQWRQALRSWYLAHIAALAERELLRLARGKSNHDYFRELRQRGRVAGQFFDDFVANGRLFDAVWYGRLVADAALVACVQARVRTAVAAPAWNVPPPATPAVKPPPLAPRAPLEPAIPPPVPADKSADVSQGASPPVPATGSSSLPALPASPPDLPAATCTASTTAPPAEPAAPVLPPTNHD</sequence>
<organism evidence="3 4">
    <name type="scientific">Oligosphaera ethanolica</name>
    <dbReference type="NCBI Taxonomy" id="760260"/>
    <lineage>
        <taxon>Bacteria</taxon>
        <taxon>Pseudomonadati</taxon>
        <taxon>Lentisphaerota</taxon>
        <taxon>Oligosphaeria</taxon>
        <taxon>Oligosphaerales</taxon>
        <taxon>Oligosphaeraceae</taxon>
        <taxon>Oligosphaera</taxon>
    </lineage>
</organism>
<feature type="transmembrane region" description="Helical" evidence="2">
    <location>
        <begin position="170"/>
        <end position="195"/>
    </location>
</feature>
<evidence type="ECO:0000256" key="1">
    <source>
        <dbReference type="SAM" id="MobiDB-lite"/>
    </source>
</evidence>
<feature type="compositionally biased region" description="Low complexity" evidence="1">
    <location>
        <begin position="614"/>
        <end position="625"/>
    </location>
</feature>
<keyword evidence="2" id="KW-1133">Transmembrane helix</keyword>
<feature type="region of interest" description="Disordered" evidence="1">
    <location>
        <begin position="550"/>
        <end position="640"/>
    </location>
</feature>
<feature type="transmembrane region" description="Helical" evidence="2">
    <location>
        <begin position="271"/>
        <end position="291"/>
    </location>
</feature>
<dbReference type="RefSeq" id="WP_307259718.1">
    <property type="nucleotide sequence ID" value="NZ_JAUSVL010000001.1"/>
</dbReference>
<accession>A0AAE3VDU1</accession>
<feature type="compositionally biased region" description="Pro residues" evidence="1">
    <location>
        <begin position="626"/>
        <end position="640"/>
    </location>
</feature>
<dbReference type="Proteomes" id="UP001238163">
    <property type="component" value="Unassembled WGS sequence"/>
</dbReference>
<evidence type="ECO:0008006" key="5">
    <source>
        <dbReference type="Google" id="ProtNLM"/>
    </source>
</evidence>
<reference evidence="3" key="1">
    <citation type="submission" date="2023-07" db="EMBL/GenBank/DDBJ databases">
        <title>Genomic Encyclopedia of Type Strains, Phase IV (KMG-IV): sequencing the most valuable type-strain genomes for metagenomic binning, comparative biology and taxonomic classification.</title>
        <authorList>
            <person name="Goeker M."/>
        </authorList>
    </citation>
    <scope>NUCLEOTIDE SEQUENCE</scope>
    <source>
        <strain evidence="3">DSM 24202</strain>
    </source>
</reference>
<feature type="transmembrane region" description="Helical" evidence="2">
    <location>
        <begin position="62"/>
        <end position="83"/>
    </location>
</feature>